<accession>A0A5B8CSH5</accession>
<dbReference type="KEGG" id="mmec:FIU01_06820"/>
<feature type="chain" id="PRO_5022796808" evidence="1">
    <location>
        <begin position="20"/>
        <end position="216"/>
    </location>
</feature>
<proteinExistence type="predicted"/>
<feature type="signal peptide" evidence="1">
    <location>
        <begin position="1"/>
        <end position="19"/>
    </location>
</feature>
<reference evidence="4" key="1">
    <citation type="journal article" date="2019" name="ISME J.">
        <title>Evolution in action: habitat transition from sediment to the pelagial leads to genome streamlining in Methylophilaceae.</title>
        <authorList>
            <person name="Salcher M."/>
            <person name="Schaefle D."/>
            <person name="Kaspar M."/>
            <person name="Neuenschwander S.M."/>
            <person name="Ghai R."/>
        </authorList>
    </citation>
    <scope>NUCLEOTIDE SEQUENCE [LARGE SCALE GENOMIC DNA]</scope>
    <source>
        <strain evidence="4">MMS-M-51</strain>
    </source>
</reference>
<keyword evidence="1" id="KW-0732">Signal</keyword>
<sequence length="216" mass="22179">MKKLALVVAMGLASLNANADVIAGLYNTGAGLSAGQQDTNYALSSATTTVGSFGYVAANGSFPIGPWLENTATSSWLTPTQNQGDSLDPTADGVYTWSTTFDLTGFNASTASFSAQFAADNSAIAYLNGTQIGTANGYREWSAFSATSSNFVAGINTLTFVLTNQALATGNPTGLRVEFISSDVTAVAAVPEPSEYALMIAGLGLMGLIARRKNAA</sequence>
<dbReference type="Proteomes" id="UP000311008">
    <property type="component" value="Chromosome"/>
</dbReference>
<dbReference type="EMBL" id="CP040946">
    <property type="protein sequence ID" value="QDC44262.1"/>
    <property type="molecule type" value="Genomic_DNA"/>
</dbReference>
<name>A0A5B8CSH5_9PROT</name>
<evidence type="ECO:0000259" key="2">
    <source>
        <dbReference type="Pfam" id="PF07589"/>
    </source>
</evidence>
<dbReference type="NCBIfam" id="TIGR02595">
    <property type="entry name" value="PEP_CTERM"/>
    <property type="match status" value="1"/>
</dbReference>
<dbReference type="OrthoDB" id="8565855at2"/>
<dbReference type="AlphaFoldDB" id="A0A5B8CSH5"/>
<organism evidence="3 4">
    <name type="scientific">Methylophilus medardicus</name>
    <dbReference type="NCBI Taxonomy" id="2588534"/>
    <lineage>
        <taxon>Bacteria</taxon>
        <taxon>Pseudomonadati</taxon>
        <taxon>Pseudomonadota</taxon>
        <taxon>Betaproteobacteria</taxon>
        <taxon>Nitrosomonadales</taxon>
        <taxon>Methylophilaceae</taxon>
        <taxon>Methylophilus</taxon>
    </lineage>
</organism>
<keyword evidence="4" id="KW-1185">Reference proteome</keyword>
<dbReference type="SUPFAM" id="SSF49785">
    <property type="entry name" value="Galactose-binding domain-like"/>
    <property type="match status" value="1"/>
</dbReference>
<dbReference type="RefSeq" id="WP_140003594.1">
    <property type="nucleotide sequence ID" value="NZ_CP040946.1"/>
</dbReference>
<gene>
    <name evidence="3" type="ORF">FIU01_06820</name>
</gene>
<evidence type="ECO:0000256" key="1">
    <source>
        <dbReference type="SAM" id="SignalP"/>
    </source>
</evidence>
<feature type="domain" description="Ice-binding protein C-terminal" evidence="2">
    <location>
        <begin position="189"/>
        <end position="213"/>
    </location>
</feature>
<evidence type="ECO:0000313" key="4">
    <source>
        <dbReference type="Proteomes" id="UP000311008"/>
    </source>
</evidence>
<evidence type="ECO:0000313" key="3">
    <source>
        <dbReference type="EMBL" id="QDC44262.1"/>
    </source>
</evidence>
<protein>
    <submittedName>
        <fullName evidence="3">PEP-CTERM sorting domain-containing protein</fullName>
    </submittedName>
</protein>
<dbReference type="InterPro" id="IPR008979">
    <property type="entry name" value="Galactose-bd-like_sf"/>
</dbReference>
<dbReference type="Pfam" id="PF07589">
    <property type="entry name" value="PEP-CTERM"/>
    <property type="match status" value="1"/>
</dbReference>
<dbReference type="InterPro" id="IPR013424">
    <property type="entry name" value="Ice-binding_C"/>
</dbReference>
<dbReference type="Gene3D" id="2.60.120.260">
    <property type="entry name" value="Galactose-binding domain-like"/>
    <property type="match status" value="1"/>
</dbReference>